<protein>
    <recommendedName>
        <fullName evidence="6">Large ribosomal subunit protein uL22</fullName>
    </recommendedName>
</protein>
<dbReference type="Gene3D" id="3.90.470.10">
    <property type="entry name" value="Ribosomal protein L22/L17"/>
    <property type="match status" value="1"/>
</dbReference>
<dbReference type="InterPro" id="IPR036394">
    <property type="entry name" value="Ribosomal_uL22_sf"/>
</dbReference>
<dbReference type="NCBIfam" id="TIGR01038">
    <property type="entry name" value="uL22_arch_euk"/>
    <property type="match status" value="1"/>
</dbReference>
<reference evidence="9" key="1">
    <citation type="journal article" date="2014" name="Int. J. Syst. Evol. Microbiol.">
        <title>Complete genome sequence of Corynebacterium casei LMG S-19264T (=DSM 44701T), isolated from a smear-ripened cheese.</title>
        <authorList>
            <consortium name="US DOE Joint Genome Institute (JGI-PGF)"/>
            <person name="Walter F."/>
            <person name="Albersmeier A."/>
            <person name="Kalinowski J."/>
            <person name="Ruckert C."/>
        </authorList>
    </citation>
    <scope>NUCLEOTIDE SEQUENCE</scope>
    <source>
        <strain evidence="9">JCM 10088</strain>
    </source>
</reference>
<keyword evidence="5 6" id="KW-0687">Ribonucleoprotein</keyword>
<dbReference type="PANTHER" id="PTHR11593:SF10">
    <property type="entry name" value="60S RIBOSOMAL PROTEIN L17"/>
    <property type="match status" value="1"/>
</dbReference>
<dbReference type="Proteomes" id="UP000610960">
    <property type="component" value="Unassembled WGS sequence"/>
</dbReference>
<keyword evidence="2 6" id="KW-0699">rRNA-binding</keyword>
<comment type="similarity">
    <text evidence="1 6 7">Belongs to the universal ribosomal protein uL22 family.</text>
</comment>
<proteinExistence type="inferred from homology"/>
<keyword evidence="4 6" id="KW-0689">Ribosomal protein</keyword>
<keyword evidence="3 6" id="KW-0694">RNA-binding</keyword>
<dbReference type="OrthoDB" id="314984at2157"/>
<name>A0A830GWX2_9CREN</name>
<dbReference type="EMBL" id="BMNL01000003">
    <property type="protein sequence ID" value="GGP21464.1"/>
    <property type="molecule type" value="Genomic_DNA"/>
</dbReference>
<gene>
    <name evidence="6" type="primary">rpl22</name>
    <name evidence="9" type="ORF">GCM10007981_13390</name>
</gene>
<dbReference type="InterPro" id="IPR001063">
    <property type="entry name" value="Ribosomal_uL22"/>
</dbReference>
<dbReference type="SUPFAM" id="SSF54843">
    <property type="entry name" value="Ribosomal protein L22"/>
    <property type="match status" value="1"/>
</dbReference>
<dbReference type="NCBIfam" id="NF003260">
    <property type="entry name" value="PRK04223.1"/>
    <property type="match status" value="1"/>
</dbReference>
<dbReference type="GO" id="GO:0003735">
    <property type="term" value="F:structural constituent of ribosome"/>
    <property type="evidence" value="ECO:0007669"/>
    <property type="project" value="UniProtKB-UniRule"/>
</dbReference>
<dbReference type="GO" id="GO:0019843">
    <property type="term" value="F:rRNA binding"/>
    <property type="evidence" value="ECO:0007669"/>
    <property type="project" value="UniProtKB-UniRule"/>
</dbReference>
<dbReference type="Pfam" id="PF00237">
    <property type="entry name" value="Ribosomal_L22"/>
    <property type="match status" value="1"/>
</dbReference>
<comment type="function">
    <text evidence="6 8">This protein binds specifically to 23S rRNA. It makes multiple contacts with different domains of the 23S rRNA in the assembled 50S subunit and ribosome.</text>
</comment>
<dbReference type="RefSeq" id="WP_188596652.1">
    <property type="nucleotide sequence ID" value="NZ_BMNL01000003.1"/>
</dbReference>
<reference evidence="9" key="2">
    <citation type="submission" date="2020-09" db="EMBL/GenBank/DDBJ databases">
        <authorList>
            <person name="Sun Q."/>
            <person name="Ohkuma M."/>
        </authorList>
    </citation>
    <scope>NUCLEOTIDE SEQUENCE</scope>
    <source>
        <strain evidence="9">JCM 10088</strain>
    </source>
</reference>
<evidence type="ECO:0000256" key="2">
    <source>
        <dbReference type="ARBA" id="ARBA00022730"/>
    </source>
</evidence>
<comment type="caution">
    <text evidence="9">The sequence shown here is derived from an EMBL/GenBank/DDBJ whole genome shotgun (WGS) entry which is preliminary data.</text>
</comment>
<sequence>MSWSASYEDLIELVRRRFGASVGEDQIVRARATFRISWKSSIDVARAIRGLTVEQAKQYLNDVAAGRVPVPVKGHDKKRAHHPVPWRGWPAARWPRKAALAYLELLESLEGNCTYKGLNTSNAVIIHASSSKGAKIPGYMPRAFGRSSPWNNYEVNVEIAAAELPEELVPKKLSHKRILKNR</sequence>
<evidence type="ECO:0000256" key="5">
    <source>
        <dbReference type="ARBA" id="ARBA00023274"/>
    </source>
</evidence>
<comment type="subunit">
    <text evidence="6 8">Part of the 50S ribosomal subunit.</text>
</comment>
<accession>A0A830GWX2</accession>
<keyword evidence="10" id="KW-1185">Reference proteome</keyword>
<evidence type="ECO:0000313" key="10">
    <source>
        <dbReference type="Proteomes" id="UP000610960"/>
    </source>
</evidence>
<evidence type="ECO:0000313" key="9">
    <source>
        <dbReference type="EMBL" id="GGP21464.1"/>
    </source>
</evidence>
<dbReference type="InterPro" id="IPR057265">
    <property type="entry name" value="Ribosomal_uL22_arc-type"/>
</dbReference>
<evidence type="ECO:0000256" key="6">
    <source>
        <dbReference type="HAMAP-Rule" id="MF_01331"/>
    </source>
</evidence>
<dbReference type="GO" id="GO:0022625">
    <property type="term" value="C:cytosolic large ribosomal subunit"/>
    <property type="evidence" value="ECO:0007669"/>
    <property type="project" value="UniProtKB-UniRule"/>
</dbReference>
<dbReference type="InterPro" id="IPR005721">
    <property type="entry name" value="Ribosomal_uL22_euk/arc"/>
</dbReference>
<dbReference type="PANTHER" id="PTHR11593">
    <property type="entry name" value="60S RIBOSOMAL PROTEIN L17"/>
    <property type="match status" value="1"/>
</dbReference>
<evidence type="ECO:0000256" key="3">
    <source>
        <dbReference type="ARBA" id="ARBA00022884"/>
    </source>
</evidence>
<comment type="function">
    <text evidence="6">The globular domain of the protein is located near the polypeptide exit tunnel on the outside of the subunit, while an extended beta-hairpin is found that lines the wall of the exit tunnel in the center of the 70S ribosome.</text>
</comment>
<evidence type="ECO:0000256" key="8">
    <source>
        <dbReference type="RuleBase" id="RU004007"/>
    </source>
</evidence>
<dbReference type="GO" id="GO:0002181">
    <property type="term" value="P:cytoplasmic translation"/>
    <property type="evidence" value="ECO:0007669"/>
    <property type="project" value="TreeGrafter"/>
</dbReference>
<evidence type="ECO:0000256" key="4">
    <source>
        <dbReference type="ARBA" id="ARBA00022980"/>
    </source>
</evidence>
<dbReference type="HAMAP" id="MF_01331_A">
    <property type="entry name" value="Ribosomal_uL22_A"/>
    <property type="match status" value="1"/>
</dbReference>
<dbReference type="AlphaFoldDB" id="A0A830GWX2"/>
<evidence type="ECO:0000256" key="7">
    <source>
        <dbReference type="RuleBase" id="RU004005"/>
    </source>
</evidence>
<evidence type="ECO:0000256" key="1">
    <source>
        <dbReference type="ARBA" id="ARBA00009451"/>
    </source>
</evidence>
<organism evidence="9 10">
    <name type="scientific">Thermocladium modestius</name>
    <dbReference type="NCBI Taxonomy" id="62609"/>
    <lineage>
        <taxon>Archaea</taxon>
        <taxon>Thermoproteota</taxon>
        <taxon>Thermoprotei</taxon>
        <taxon>Thermoproteales</taxon>
        <taxon>Thermoproteaceae</taxon>
        <taxon>Thermocladium</taxon>
    </lineage>
</organism>